<keyword evidence="1" id="KW-0472">Membrane</keyword>
<evidence type="ECO:0000313" key="2">
    <source>
        <dbReference type="EMBL" id="WAR24647.1"/>
    </source>
</evidence>
<accession>A0ABY7FSS7</accession>
<reference evidence="2" key="1">
    <citation type="submission" date="2022-11" db="EMBL/GenBank/DDBJ databases">
        <title>Centuries of genome instability and evolution in soft-shell clam transmissible cancer (bioRxiv).</title>
        <authorList>
            <person name="Hart S.F.M."/>
            <person name="Yonemitsu M.A."/>
            <person name="Giersch R.M."/>
            <person name="Beal B.F."/>
            <person name="Arriagada G."/>
            <person name="Davis B.W."/>
            <person name="Ostrander E.A."/>
            <person name="Goff S.P."/>
            <person name="Metzger M.J."/>
        </authorList>
    </citation>
    <scope>NUCLEOTIDE SEQUENCE</scope>
    <source>
        <strain evidence="2">MELC-2E11</strain>
        <tissue evidence="2">Siphon/mantle</tissue>
    </source>
</reference>
<name>A0ABY7FSS7_MYAAR</name>
<sequence length="97" mass="10919">MAQQLATVGRFTNAMYRVGAVTGVISVASGLAYYLAYYKPRQKVFNKINKECLKPTNEEVKAGLARVKAGEEYADVIRDMVRTKRKEVQEKEMAAQQ</sequence>
<gene>
    <name evidence="2" type="ORF">MAR_038316</name>
</gene>
<dbReference type="Proteomes" id="UP001164746">
    <property type="component" value="Chromosome 13"/>
</dbReference>
<feature type="transmembrane region" description="Helical" evidence="1">
    <location>
        <begin position="14"/>
        <end position="37"/>
    </location>
</feature>
<keyword evidence="1" id="KW-1133">Transmembrane helix</keyword>
<dbReference type="EMBL" id="CP111024">
    <property type="protein sequence ID" value="WAR24647.1"/>
    <property type="molecule type" value="Genomic_DNA"/>
</dbReference>
<protein>
    <submittedName>
        <fullName evidence="2">Uncharacterized protein</fullName>
    </submittedName>
</protein>
<evidence type="ECO:0000256" key="1">
    <source>
        <dbReference type="SAM" id="Phobius"/>
    </source>
</evidence>
<organism evidence="2 3">
    <name type="scientific">Mya arenaria</name>
    <name type="common">Soft-shell clam</name>
    <dbReference type="NCBI Taxonomy" id="6604"/>
    <lineage>
        <taxon>Eukaryota</taxon>
        <taxon>Metazoa</taxon>
        <taxon>Spiralia</taxon>
        <taxon>Lophotrochozoa</taxon>
        <taxon>Mollusca</taxon>
        <taxon>Bivalvia</taxon>
        <taxon>Autobranchia</taxon>
        <taxon>Heteroconchia</taxon>
        <taxon>Euheterodonta</taxon>
        <taxon>Imparidentia</taxon>
        <taxon>Neoheterodontei</taxon>
        <taxon>Myida</taxon>
        <taxon>Myoidea</taxon>
        <taxon>Myidae</taxon>
        <taxon>Mya</taxon>
    </lineage>
</organism>
<keyword evidence="3" id="KW-1185">Reference proteome</keyword>
<keyword evidence="1" id="KW-0812">Transmembrane</keyword>
<proteinExistence type="predicted"/>
<evidence type="ECO:0000313" key="3">
    <source>
        <dbReference type="Proteomes" id="UP001164746"/>
    </source>
</evidence>